<dbReference type="STRING" id="1314782.A0A165NGE7"/>
<proteinExistence type="predicted"/>
<keyword evidence="2" id="KW-1185">Reference proteome</keyword>
<protein>
    <submittedName>
        <fullName evidence="1">Uncharacterized protein</fullName>
    </submittedName>
</protein>
<dbReference type="EMBL" id="KV425637">
    <property type="protein sequence ID" value="KZT19606.1"/>
    <property type="molecule type" value="Genomic_DNA"/>
</dbReference>
<reference evidence="1 2" key="1">
    <citation type="journal article" date="2016" name="Mol. Biol. Evol.">
        <title>Comparative Genomics of Early-Diverging Mushroom-Forming Fungi Provides Insights into the Origins of Lignocellulose Decay Capabilities.</title>
        <authorList>
            <person name="Nagy L.G."/>
            <person name="Riley R."/>
            <person name="Tritt A."/>
            <person name="Adam C."/>
            <person name="Daum C."/>
            <person name="Floudas D."/>
            <person name="Sun H."/>
            <person name="Yadav J.S."/>
            <person name="Pangilinan J."/>
            <person name="Larsson K.H."/>
            <person name="Matsuura K."/>
            <person name="Barry K."/>
            <person name="Labutti K."/>
            <person name="Kuo R."/>
            <person name="Ohm R.A."/>
            <person name="Bhattacharya S.S."/>
            <person name="Shirouzu T."/>
            <person name="Yoshinaga Y."/>
            <person name="Martin F.M."/>
            <person name="Grigoriev I.V."/>
            <person name="Hibbett D.S."/>
        </authorList>
    </citation>
    <scope>NUCLEOTIDE SEQUENCE [LARGE SCALE GENOMIC DNA]</scope>
    <source>
        <strain evidence="1 2">HHB14362 ss-1</strain>
    </source>
</reference>
<gene>
    <name evidence="1" type="ORF">NEOLEDRAFT_1183236</name>
</gene>
<evidence type="ECO:0000313" key="2">
    <source>
        <dbReference type="Proteomes" id="UP000076761"/>
    </source>
</evidence>
<dbReference type="Proteomes" id="UP000076761">
    <property type="component" value="Unassembled WGS sequence"/>
</dbReference>
<dbReference type="Pfam" id="PF14223">
    <property type="entry name" value="Retrotran_gag_2"/>
    <property type="match status" value="1"/>
</dbReference>
<sequence>MPGAARPKEADRTTPEDPGMVRLHRASVLMLMQWEYKTAVEKWDEDEEPAKALLTLNIVDLVGLNVNPEVSSVVKIWSQLIRHYEQCGILAASNAEEHLKAKKYKAGSNLDDHWAELWRRLSAAHSLRAIVPDANFLIIICHAMPESMKHITTMLLTNSDPEDVITKITATYQDILSQLGKLIDALAQSDGNTQAFMAQYSN</sequence>
<name>A0A165NGE7_9AGAM</name>
<dbReference type="InParanoid" id="A0A165NGE7"/>
<dbReference type="AlphaFoldDB" id="A0A165NGE7"/>
<evidence type="ECO:0000313" key="1">
    <source>
        <dbReference type="EMBL" id="KZT19606.1"/>
    </source>
</evidence>
<accession>A0A165NGE7</accession>
<organism evidence="1 2">
    <name type="scientific">Neolentinus lepideus HHB14362 ss-1</name>
    <dbReference type="NCBI Taxonomy" id="1314782"/>
    <lineage>
        <taxon>Eukaryota</taxon>
        <taxon>Fungi</taxon>
        <taxon>Dikarya</taxon>
        <taxon>Basidiomycota</taxon>
        <taxon>Agaricomycotina</taxon>
        <taxon>Agaricomycetes</taxon>
        <taxon>Gloeophyllales</taxon>
        <taxon>Gloeophyllaceae</taxon>
        <taxon>Neolentinus</taxon>
    </lineage>
</organism>